<dbReference type="Proteomes" id="UP000027265">
    <property type="component" value="Unassembled WGS sequence"/>
</dbReference>
<feature type="region of interest" description="Disordered" evidence="1">
    <location>
        <begin position="1"/>
        <end position="34"/>
    </location>
</feature>
<dbReference type="OrthoDB" id="2500073at2759"/>
<organism evidence="2 3">
    <name type="scientific">Jaapia argillacea MUCL 33604</name>
    <dbReference type="NCBI Taxonomy" id="933084"/>
    <lineage>
        <taxon>Eukaryota</taxon>
        <taxon>Fungi</taxon>
        <taxon>Dikarya</taxon>
        <taxon>Basidiomycota</taxon>
        <taxon>Agaricomycotina</taxon>
        <taxon>Agaricomycetes</taxon>
        <taxon>Agaricomycetidae</taxon>
        <taxon>Jaapiales</taxon>
        <taxon>Jaapiaceae</taxon>
        <taxon>Jaapia</taxon>
    </lineage>
</organism>
<dbReference type="HOGENOM" id="CLU_2622356_0_0_1"/>
<feature type="compositionally biased region" description="Basic and acidic residues" evidence="1">
    <location>
        <begin position="17"/>
        <end position="26"/>
    </location>
</feature>
<reference evidence="3" key="1">
    <citation type="journal article" date="2014" name="Proc. Natl. Acad. Sci. U.S.A.">
        <title>Extensive sampling of basidiomycete genomes demonstrates inadequacy of the white-rot/brown-rot paradigm for wood decay fungi.</title>
        <authorList>
            <person name="Riley R."/>
            <person name="Salamov A.A."/>
            <person name="Brown D.W."/>
            <person name="Nagy L.G."/>
            <person name="Floudas D."/>
            <person name="Held B.W."/>
            <person name="Levasseur A."/>
            <person name="Lombard V."/>
            <person name="Morin E."/>
            <person name="Otillar R."/>
            <person name="Lindquist E.A."/>
            <person name="Sun H."/>
            <person name="LaButti K.M."/>
            <person name="Schmutz J."/>
            <person name="Jabbour D."/>
            <person name="Luo H."/>
            <person name="Baker S.E."/>
            <person name="Pisabarro A.G."/>
            <person name="Walton J.D."/>
            <person name="Blanchette R.A."/>
            <person name="Henrissat B."/>
            <person name="Martin F."/>
            <person name="Cullen D."/>
            <person name="Hibbett D.S."/>
            <person name="Grigoriev I.V."/>
        </authorList>
    </citation>
    <scope>NUCLEOTIDE SEQUENCE [LARGE SCALE GENOMIC DNA]</scope>
    <source>
        <strain evidence="3">MUCL 33604</strain>
    </source>
</reference>
<evidence type="ECO:0000313" key="3">
    <source>
        <dbReference type="Proteomes" id="UP000027265"/>
    </source>
</evidence>
<name>A0A067PU61_9AGAM</name>
<keyword evidence="3" id="KW-1185">Reference proteome</keyword>
<dbReference type="EMBL" id="KL197731">
    <property type="protein sequence ID" value="KDQ53871.1"/>
    <property type="molecule type" value="Genomic_DNA"/>
</dbReference>
<evidence type="ECO:0000256" key="1">
    <source>
        <dbReference type="SAM" id="MobiDB-lite"/>
    </source>
</evidence>
<feature type="compositionally biased region" description="Polar residues" evidence="1">
    <location>
        <begin position="1"/>
        <end position="12"/>
    </location>
</feature>
<sequence length="78" mass="8745">MSQNGTEQQTQAPTPPAHDDYPEQKHAGAVGYGPNYQRGVVRTLSYRCFVLISHVILPPGLRREIRRNEGRDQGEDPS</sequence>
<proteinExistence type="predicted"/>
<gene>
    <name evidence="2" type="ORF">JAAARDRAFT_38834</name>
</gene>
<protein>
    <submittedName>
        <fullName evidence="2">Uncharacterized protein</fullName>
    </submittedName>
</protein>
<dbReference type="InParanoid" id="A0A067PU61"/>
<dbReference type="AlphaFoldDB" id="A0A067PU61"/>
<evidence type="ECO:0000313" key="2">
    <source>
        <dbReference type="EMBL" id="KDQ53871.1"/>
    </source>
</evidence>
<accession>A0A067PU61</accession>